<dbReference type="Gene3D" id="3.40.50.620">
    <property type="entry name" value="HUPs"/>
    <property type="match status" value="1"/>
</dbReference>
<dbReference type="RefSeq" id="WP_122198586.1">
    <property type="nucleotide sequence ID" value="NZ_JBHSKC010000030.1"/>
</dbReference>
<dbReference type="SUPFAM" id="SSF52374">
    <property type="entry name" value="Nucleotidylyl transferase"/>
    <property type="match status" value="1"/>
</dbReference>
<protein>
    <submittedName>
        <fullName evidence="4">Cytidyltransferase</fullName>
    </submittedName>
</protein>
<dbReference type="AlphaFoldDB" id="A0A3M2LKQ7"/>
<dbReference type="GO" id="GO:0016779">
    <property type="term" value="F:nucleotidyltransferase activity"/>
    <property type="evidence" value="ECO:0007669"/>
    <property type="project" value="UniProtKB-KW"/>
</dbReference>
<accession>A0A3M2LKQ7</accession>
<dbReference type="PANTHER" id="PTHR43793:SF2">
    <property type="entry name" value="BIFUNCTIONAL PROTEIN HLDE"/>
    <property type="match status" value="1"/>
</dbReference>
<name>A0A3M2LKQ7_9ACTN</name>
<reference evidence="4 5" key="1">
    <citation type="submission" date="2018-10" db="EMBL/GenBank/DDBJ databases">
        <title>Isolation from soil.</title>
        <authorList>
            <person name="Hu J."/>
        </authorList>
    </citation>
    <scope>NUCLEOTIDE SEQUENCE [LARGE SCALE GENOMIC DNA]</scope>
    <source>
        <strain evidence="4 5">NEAU-Ht49</strain>
    </source>
</reference>
<dbReference type="OrthoDB" id="9802794at2"/>
<dbReference type="Proteomes" id="UP000282674">
    <property type="component" value="Unassembled WGS sequence"/>
</dbReference>
<organism evidence="4 5">
    <name type="scientific">Actinomadura harenae</name>
    <dbReference type="NCBI Taxonomy" id="2483351"/>
    <lineage>
        <taxon>Bacteria</taxon>
        <taxon>Bacillati</taxon>
        <taxon>Actinomycetota</taxon>
        <taxon>Actinomycetes</taxon>
        <taxon>Streptosporangiales</taxon>
        <taxon>Thermomonosporaceae</taxon>
        <taxon>Actinomadura</taxon>
    </lineage>
</organism>
<gene>
    <name evidence="4" type="ORF">EBO15_34040</name>
</gene>
<dbReference type="EMBL" id="RFFG01000093">
    <property type="protein sequence ID" value="RMI38054.1"/>
    <property type="molecule type" value="Genomic_DNA"/>
</dbReference>
<evidence type="ECO:0000256" key="1">
    <source>
        <dbReference type="ARBA" id="ARBA00022679"/>
    </source>
</evidence>
<dbReference type="InterPro" id="IPR004821">
    <property type="entry name" value="Cyt_trans-like"/>
</dbReference>
<feature type="domain" description="Cytidyltransferase-like" evidence="3">
    <location>
        <begin position="24"/>
        <end position="92"/>
    </location>
</feature>
<evidence type="ECO:0000256" key="2">
    <source>
        <dbReference type="ARBA" id="ARBA00022695"/>
    </source>
</evidence>
<proteinExistence type="predicted"/>
<dbReference type="InterPro" id="IPR050385">
    <property type="entry name" value="Archaeal_FAD_synthase"/>
</dbReference>
<dbReference type="Pfam" id="PF01467">
    <property type="entry name" value="CTP_transf_like"/>
    <property type="match status" value="1"/>
</dbReference>
<evidence type="ECO:0000313" key="5">
    <source>
        <dbReference type="Proteomes" id="UP000282674"/>
    </source>
</evidence>
<dbReference type="NCBIfam" id="TIGR00125">
    <property type="entry name" value="cyt_tran_rel"/>
    <property type="match status" value="1"/>
</dbReference>
<keyword evidence="2" id="KW-0548">Nucleotidyltransferase</keyword>
<comment type="caution">
    <text evidence="4">The sequence shown here is derived from an EMBL/GenBank/DDBJ whole genome shotgun (WGS) entry which is preliminary data.</text>
</comment>
<dbReference type="PANTHER" id="PTHR43793">
    <property type="entry name" value="FAD SYNTHASE"/>
    <property type="match status" value="1"/>
</dbReference>
<keyword evidence="5" id="KW-1185">Reference proteome</keyword>
<evidence type="ECO:0000313" key="4">
    <source>
        <dbReference type="EMBL" id="RMI38054.1"/>
    </source>
</evidence>
<dbReference type="InterPro" id="IPR014729">
    <property type="entry name" value="Rossmann-like_a/b/a_fold"/>
</dbReference>
<evidence type="ECO:0000259" key="3">
    <source>
        <dbReference type="Pfam" id="PF01467"/>
    </source>
</evidence>
<sequence>MAVGGQRLTATWTGPRPDGRPVVATGVFDVLHIGHVRFLREAAERGFPLVVGVEDDDRVRAWKGPGRPVNTAAERAEVLSALRSVAGVFVISGPSEVSKWGDYSELLASLEPVALAYTAGDPHTEAKRLGAEAMGAQAWEFGLTEAHSTSAMLEAITSLG</sequence>
<keyword evidence="1 4" id="KW-0808">Transferase</keyword>